<dbReference type="Proteomes" id="UP000183569">
    <property type="component" value="Unassembled WGS sequence"/>
</dbReference>
<dbReference type="GeneID" id="23845480"/>
<evidence type="ECO:0000313" key="2">
    <source>
        <dbReference type="Proteomes" id="UP000183569"/>
    </source>
</evidence>
<evidence type="ECO:0000313" key="1">
    <source>
        <dbReference type="EMBL" id="SCX63547.1"/>
    </source>
</evidence>
<gene>
    <name evidence="1" type="ORF">SAMN02927897_04579</name>
</gene>
<comment type="caution">
    <text evidence="1">The sequence shown here is derived from an EMBL/GenBank/DDBJ whole genome shotgun (WGS) entry which is preliminary data.</text>
</comment>
<sequence length="96" mass="11476">MNIKLTLDVLFEALMILGHGRVWMEETEFDHFPGYDCYRKIHSWDNRTLAWWDDADDTWKLCEEVDVITPVPTYLPAKEGELSEEWCFQLMTLGRY</sequence>
<proteinExistence type="predicted"/>
<protein>
    <submittedName>
        <fullName evidence="1">Uncharacterized protein</fullName>
    </submittedName>
</protein>
<name>A0A1G4ZD08_9ENTR</name>
<reference evidence="1 2" key="1">
    <citation type="submission" date="2016-10" db="EMBL/GenBank/DDBJ databases">
        <authorList>
            <person name="Varghese N."/>
            <person name="Submissions S."/>
        </authorList>
    </citation>
    <scope>NUCLEOTIDE SEQUENCE [LARGE SCALE GENOMIC DNA]</scope>
    <source>
        <strain evidence="1 2">CGMCC 1.12102</strain>
    </source>
</reference>
<dbReference type="EMBL" id="FMUI01000024">
    <property type="protein sequence ID" value="SCX63547.1"/>
    <property type="molecule type" value="Genomic_DNA"/>
</dbReference>
<organism evidence="1 2">
    <name type="scientific">Kosakonia sacchari</name>
    <dbReference type="NCBI Taxonomy" id="1158459"/>
    <lineage>
        <taxon>Bacteria</taxon>
        <taxon>Pseudomonadati</taxon>
        <taxon>Pseudomonadota</taxon>
        <taxon>Gammaproteobacteria</taxon>
        <taxon>Enterobacterales</taxon>
        <taxon>Enterobacteriaceae</taxon>
        <taxon>Kosakonia</taxon>
    </lineage>
</organism>
<dbReference type="AlphaFoldDB" id="A0A1G4ZD08"/>
<dbReference type="RefSeq" id="WP_017460059.1">
    <property type="nucleotide sequence ID" value="NZ_FMUI01000024.1"/>
</dbReference>
<accession>A0A1G4ZD08</accession>